<evidence type="ECO:0008006" key="3">
    <source>
        <dbReference type="Google" id="ProtNLM"/>
    </source>
</evidence>
<dbReference type="Proteomes" id="UP000249005">
    <property type="component" value="Chromosome 1"/>
</dbReference>
<sequence length="123" mass="13912">MTMGRFTYRIAPLFLLCLPFLGQSERQDPFQVEESQRCQAQVKKEANALLTWRLAGVIRSGETELGWVQVPEGAWLALNGRAPLPLTYWQLRRVADGTAQFLADPSLRSRCRPNALIEIILGK</sequence>
<proteinExistence type="predicted"/>
<dbReference type="EMBL" id="LS483470">
    <property type="protein sequence ID" value="SQI34864.1"/>
    <property type="molecule type" value="Genomic_DNA"/>
</dbReference>
<dbReference type="OrthoDB" id="6638532at2"/>
<dbReference type="KEGG" id="lri:NCTC12151_00265"/>
<dbReference type="AlphaFoldDB" id="A0A2X4XE01"/>
<gene>
    <name evidence="1" type="ORF">NCTC12151_00265</name>
</gene>
<name>A0A2X4XE01_9GAMM</name>
<accession>A0A2X4XE01</accession>
<dbReference type="RefSeq" id="WP_111738958.1">
    <property type="nucleotide sequence ID" value="NZ_LR698987.1"/>
</dbReference>
<reference evidence="1 2" key="1">
    <citation type="submission" date="2018-06" db="EMBL/GenBank/DDBJ databases">
        <authorList>
            <consortium name="Pathogen Informatics"/>
            <person name="Doyle S."/>
        </authorList>
    </citation>
    <scope>NUCLEOTIDE SEQUENCE [LARGE SCALE GENOMIC DNA]</scope>
    <source>
        <strain evidence="1 2">NCTC12151</strain>
    </source>
</reference>
<evidence type="ECO:0000313" key="1">
    <source>
        <dbReference type="EMBL" id="SQI34864.1"/>
    </source>
</evidence>
<keyword evidence="2" id="KW-1185">Reference proteome</keyword>
<protein>
    <recommendedName>
        <fullName evidence="3">DUF2531 family protein</fullName>
    </recommendedName>
</protein>
<evidence type="ECO:0000313" key="2">
    <source>
        <dbReference type="Proteomes" id="UP000249005"/>
    </source>
</evidence>
<organism evidence="1 2">
    <name type="scientific">Leminorella richardii</name>
    <dbReference type="NCBI Taxonomy" id="158841"/>
    <lineage>
        <taxon>Bacteria</taxon>
        <taxon>Pseudomonadati</taxon>
        <taxon>Pseudomonadota</taxon>
        <taxon>Gammaproteobacteria</taxon>
        <taxon>Enterobacterales</taxon>
        <taxon>Budviciaceae</taxon>
        <taxon>Leminorella</taxon>
    </lineage>
</organism>